<feature type="compositionally biased region" description="Acidic residues" evidence="1">
    <location>
        <begin position="94"/>
        <end position="106"/>
    </location>
</feature>
<evidence type="ECO:0000256" key="1">
    <source>
        <dbReference type="SAM" id="MobiDB-lite"/>
    </source>
</evidence>
<accession>A0ABN9PM09</accession>
<feature type="non-terminal residue" evidence="2">
    <location>
        <position position="197"/>
    </location>
</feature>
<evidence type="ECO:0000313" key="3">
    <source>
        <dbReference type="Proteomes" id="UP001189429"/>
    </source>
</evidence>
<gene>
    <name evidence="2" type="ORF">PCOR1329_LOCUS3923</name>
</gene>
<reference evidence="2" key="1">
    <citation type="submission" date="2023-10" db="EMBL/GenBank/DDBJ databases">
        <authorList>
            <person name="Chen Y."/>
            <person name="Shah S."/>
            <person name="Dougan E. K."/>
            <person name="Thang M."/>
            <person name="Chan C."/>
        </authorList>
    </citation>
    <scope>NUCLEOTIDE SEQUENCE [LARGE SCALE GENOMIC DNA]</scope>
</reference>
<dbReference type="EMBL" id="CAUYUJ010001018">
    <property type="protein sequence ID" value="CAK0793713.1"/>
    <property type="molecule type" value="Genomic_DNA"/>
</dbReference>
<feature type="region of interest" description="Disordered" evidence="1">
    <location>
        <begin position="87"/>
        <end position="106"/>
    </location>
</feature>
<protein>
    <submittedName>
        <fullName evidence="2">Uncharacterized protein</fullName>
    </submittedName>
</protein>
<feature type="region of interest" description="Disordered" evidence="1">
    <location>
        <begin position="33"/>
        <end position="71"/>
    </location>
</feature>
<organism evidence="2 3">
    <name type="scientific">Prorocentrum cordatum</name>
    <dbReference type="NCBI Taxonomy" id="2364126"/>
    <lineage>
        <taxon>Eukaryota</taxon>
        <taxon>Sar</taxon>
        <taxon>Alveolata</taxon>
        <taxon>Dinophyceae</taxon>
        <taxon>Prorocentrales</taxon>
        <taxon>Prorocentraceae</taxon>
        <taxon>Prorocentrum</taxon>
    </lineage>
</organism>
<evidence type="ECO:0000313" key="2">
    <source>
        <dbReference type="EMBL" id="CAK0793713.1"/>
    </source>
</evidence>
<sequence>PGQKLSPSVAACRRWAPAPPAGRDGLLALRPQRAPDRCPRRGRRRLGGAGRRQVAAPARPGERAVRGAGARGPRLRLRVHARLAVGVRPAGNDPDGDFDGEGAGTEEEDLRRRAALRLGAVLAVPAVRRELQRGPRGRPGGGRARPAVVPARQRAHHHQPVVRQQGPHAWRAIACGAGSARGGAPPGEQEDQRFCRS</sequence>
<name>A0ABN9PM09_9DINO</name>
<dbReference type="Proteomes" id="UP001189429">
    <property type="component" value="Unassembled WGS sequence"/>
</dbReference>
<keyword evidence="3" id="KW-1185">Reference proteome</keyword>
<comment type="caution">
    <text evidence="2">The sequence shown here is derived from an EMBL/GenBank/DDBJ whole genome shotgun (WGS) entry which is preliminary data.</text>
</comment>
<feature type="non-terminal residue" evidence="2">
    <location>
        <position position="1"/>
    </location>
</feature>
<proteinExistence type="predicted"/>
<feature type="region of interest" description="Disordered" evidence="1">
    <location>
        <begin position="131"/>
        <end position="197"/>
    </location>
</feature>